<dbReference type="CDD" id="cd01066">
    <property type="entry name" value="APP_MetAP"/>
    <property type="match status" value="1"/>
</dbReference>
<dbReference type="SUPFAM" id="SSF53092">
    <property type="entry name" value="Creatinase/prolidase N-terminal domain"/>
    <property type="match status" value="1"/>
</dbReference>
<dbReference type="GO" id="GO:0004177">
    <property type="term" value="F:aminopeptidase activity"/>
    <property type="evidence" value="ECO:0007669"/>
    <property type="project" value="UniProtKB-ARBA"/>
</dbReference>
<reference evidence="2 3" key="1">
    <citation type="journal article" date="2014" name="Nature">
        <title>An environmental bacterial taxon with a large and distinct metabolic repertoire.</title>
        <authorList>
            <person name="Wilson M.C."/>
            <person name="Mori T."/>
            <person name="Ruckert C."/>
            <person name="Uria A.R."/>
            <person name="Helf M.J."/>
            <person name="Takada K."/>
            <person name="Gernert C."/>
            <person name="Steffens U.A."/>
            <person name="Heycke N."/>
            <person name="Schmitt S."/>
            <person name="Rinke C."/>
            <person name="Helfrich E.J."/>
            <person name="Brachmann A.O."/>
            <person name="Gurgui C."/>
            <person name="Wakimoto T."/>
            <person name="Kracht M."/>
            <person name="Crusemann M."/>
            <person name="Hentschel U."/>
            <person name="Abe I."/>
            <person name="Matsunaga S."/>
            <person name="Kalinowski J."/>
            <person name="Takeyama H."/>
            <person name="Piel J."/>
        </authorList>
    </citation>
    <scope>NUCLEOTIDE SEQUENCE [LARGE SCALE GENOMIC DNA]</scope>
    <source>
        <strain evidence="3">TSY2</strain>
    </source>
</reference>
<dbReference type="GO" id="GO:0008235">
    <property type="term" value="F:metalloexopeptidase activity"/>
    <property type="evidence" value="ECO:0007669"/>
    <property type="project" value="UniProtKB-ARBA"/>
</dbReference>
<dbReference type="PANTHER" id="PTHR46112:SF2">
    <property type="entry name" value="XAA-PRO AMINOPEPTIDASE P-RELATED"/>
    <property type="match status" value="1"/>
</dbReference>
<gene>
    <name evidence="2" type="ORF">ETSY2_02985</name>
</gene>
<organism evidence="2 3">
    <name type="scientific">Candidatus Entotheonella gemina</name>
    <dbReference type="NCBI Taxonomy" id="1429439"/>
    <lineage>
        <taxon>Bacteria</taxon>
        <taxon>Pseudomonadati</taxon>
        <taxon>Nitrospinota/Tectimicrobiota group</taxon>
        <taxon>Candidatus Tectimicrobiota</taxon>
        <taxon>Candidatus Entotheonellia</taxon>
        <taxon>Candidatus Entotheonellales</taxon>
        <taxon>Candidatus Entotheonellaceae</taxon>
        <taxon>Candidatus Entotheonella</taxon>
    </lineage>
</organism>
<dbReference type="InterPro" id="IPR029149">
    <property type="entry name" value="Creatin/AminoP/Spt16_N"/>
</dbReference>
<sequence length="319" mass="34902">IPEIGAAGMQTAWIEAIHTWPSPRPQDDGLSLLTDVLTNLPARFGRLGVPLGPESVVRMPMYDFQTLATRLHPFDITDAAELMHQLRYVKSEAEIEKIRYVCELTSDAFEALPQTLTIGQSERETCQRFRIDLLNRAADNSPYLIAGSGPGGYDTMIMGPTDRVLSDGDVLIIDTGTTFDGYFCDFDRNFAFGRVTDAARSAYEVVYRATDAGFAATHPGATTADVWAAMWAVLEQGGALGNSVGRMGHGLGMQLTEWPSNKPDDHTRLEVGVVLTLEPGMEFSPGKCMVHEEDIVITESGAQWLSRRAPEEMPVTDGS</sequence>
<feature type="non-terminal residue" evidence="2">
    <location>
        <position position="1"/>
    </location>
</feature>
<dbReference type="Pfam" id="PF00557">
    <property type="entry name" value="Peptidase_M24"/>
    <property type="match status" value="1"/>
</dbReference>
<feature type="domain" description="Peptidase M24" evidence="1">
    <location>
        <begin position="96"/>
        <end position="299"/>
    </location>
</feature>
<dbReference type="AlphaFoldDB" id="W4MFA7"/>
<dbReference type="InterPro" id="IPR036005">
    <property type="entry name" value="Creatinase/aminopeptidase-like"/>
</dbReference>
<dbReference type="Proteomes" id="UP000019140">
    <property type="component" value="Unassembled WGS sequence"/>
</dbReference>
<dbReference type="PANTHER" id="PTHR46112">
    <property type="entry name" value="AMINOPEPTIDASE"/>
    <property type="match status" value="1"/>
</dbReference>
<dbReference type="InterPro" id="IPR000994">
    <property type="entry name" value="Pept_M24"/>
</dbReference>
<comment type="caution">
    <text evidence="2">The sequence shown here is derived from an EMBL/GenBank/DDBJ whole genome shotgun (WGS) entry which is preliminary data.</text>
</comment>
<evidence type="ECO:0000259" key="1">
    <source>
        <dbReference type="Pfam" id="PF00557"/>
    </source>
</evidence>
<dbReference type="InterPro" id="IPR050659">
    <property type="entry name" value="Peptidase_M24B"/>
</dbReference>
<dbReference type="PRINTS" id="PR00599">
    <property type="entry name" value="MAPEPTIDASE"/>
</dbReference>
<evidence type="ECO:0000313" key="3">
    <source>
        <dbReference type="Proteomes" id="UP000019140"/>
    </source>
</evidence>
<dbReference type="SUPFAM" id="SSF55920">
    <property type="entry name" value="Creatinase/aminopeptidase"/>
    <property type="match status" value="1"/>
</dbReference>
<protein>
    <recommendedName>
        <fullName evidence="1">Peptidase M24 domain-containing protein</fullName>
    </recommendedName>
</protein>
<dbReference type="InterPro" id="IPR001714">
    <property type="entry name" value="Pept_M24_MAP"/>
</dbReference>
<dbReference type="HOGENOM" id="CLU_870172_0_0_7"/>
<keyword evidence="3" id="KW-1185">Reference proteome</keyword>
<accession>W4MFA7</accession>
<evidence type="ECO:0000313" key="2">
    <source>
        <dbReference type="EMBL" id="ETX08850.1"/>
    </source>
</evidence>
<dbReference type="EMBL" id="AZHX01000123">
    <property type="protein sequence ID" value="ETX08850.1"/>
    <property type="molecule type" value="Genomic_DNA"/>
</dbReference>
<name>W4MFA7_9BACT</name>
<dbReference type="Gene3D" id="3.90.230.10">
    <property type="entry name" value="Creatinase/methionine aminopeptidase superfamily"/>
    <property type="match status" value="1"/>
</dbReference>
<proteinExistence type="predicted"/>